<keyword evidence="1" id="KW-0472">Membrane</keyword>
<dbReference type="EMBL" id="CMVM020000020">
    <property type="status" value="NOT_ANNOTATED_CDS"/>
    <property type="molecule type" value="Genomic_DNA"/>
</dbReference>
<sequence length="131" mass="15326">MHATPPFLFSSASPFHISARKSSFVVYRHFSILEVPLFATTKKHTQTHITANVKSRALWNRSWYLSAVLLMVFALLVLLVFHNTNSIHHYFSFHSHCRSMLLFLAQSTEIRLELYSFLYDFINSNRVLFCL</sequence>
<accession>A0A8R1TYS8</accession>
<keyword evidence="1" id="KW-0812">Transmembrane</keyword>
<organism evidence="2 3">
    <name type="scientific">Onchocerca volvulus</name>
    <dbReference type="NCBI Taxonomy" id="6282"/>
    <lineage>
        <taxon>Eukaryota</taxon>
        <taxon>Metazoa</taxon>
        <taxon>Ecdysozoa</taxon>
        <taxon>Nematoda</taxon>
        <taxon>Chromadorea</taxon>
        <taxon>Rhabditida</taxon>
        <taxon>Spirurina</taxon>
        <taxon>Spiruromorpha</taxon>
        <taxon>Filarioidea</taxon>
        <taxon>Onchocercidae</taxon>
        <taxon>Onchocerca</taxon>
    </lineage>
</organism>
<name>A0A8R1TYS8_ONCVO</name>
<protein>
    <submittedName>
        <fullName evidence="2">Uncharacterized protein</fullName>
    </submittedName>
</protein>
<dbReference type="Proteomes" id="UP000024404">
    <property type="component" value="Unassembled WGS sequence"/>
</dbReference>
<keyword evidence="1" id="KW-1133">Transmembrane helix</keyword>
<dbReference type="EnsemblMetazoa" id="OVOC675.1">
    <property type="protein sequence ID" value="OVOC675.1"/>
    <property type="gene ID" value="WBGene00237484"/>
</dbReference>
<reference evidence="3" key="1">
    <citation type="submission" date="2013-10" db="EMBL/GenBank/DDBJ databases">
        <title>Genome sequencing of Onchocerca volvulus.</title>
        <authorList>
            <person name="Cotton J."/>
            <person name="Tsai J."/>
            <person name="Stanley E."/>
            <person name="Tracey A."/>
            <person name="Holroyd N."/>
            <person name="Lustigman S."/>
            <person name="Berriman M."/>
        </authorList>
    </citation>
    <scope>NUCLEOTIDE SEQUENCE</scope>
</reference>
<keyword evidence="3" id="KW-1185">Reference proteome</keyword>
<reference evidence="2" key="2">
    <citation type="submission" date="2022-06" db="UniProtKB">
        <authorList>
            <consortium name="EnsemblMetazoa"/>
        </authorList>
    </citation>
    <scope>IDENTIFICATION</scope>
</reference>
<evidence type="ECO:0000313" key="3">
    <source>
        <dbReference type="Proteomes" id="UP000024404"/>
    </source>
</evidence>
<evidence type="ECO:0000313" key="2">
    <source>
        <dbReference type="EnsemblMetazoa" id="OVOC675.1"/>
    </source>
</evidence>
<proteinExistence type="predicted"/>
<dbReference type="AlphaFoldDB" id="A0A8R1TYS8"/>
<feature type="transmembrane region" description="Helical" evidence="1">
    <location>
        <begin position="63"/>
        <end position="81"/>
    </location>
</feature>
<evidence type="ECO:0000256" key="1">
    <source>
        <dbReference type="SAM" id="Phobius"/>
    </source>
</evidence>